<gene>
    <name evidence="2" type="ORF">AACH11_15770</name>
</gene>
<dbReference type="InterPro" id="IPR013990">
    <property type="entry name" value="WHy-dom"/>
</dbReference>
<dbReference type="Gene3D" id="2.60.40.1820">
    <property type="match status" value="1"/>
</dbReference>
<dbReference type="Pfam" id="PF03168">
    <property type="entry name" value="LEA_2"/>
    <property type="match status" value="1"/>
</dbReference>
<keyword evidence="3" id="KW-1185">Reference proteome</keyword>
<dbReference type="RefSeq" id="WP_341375203.1">
    <property type="nucleotide sequence ID" value="NZ_JBBUTF010000014.1"/>
</dbReference>
<dbReference type="Proteomes" id="UP001368500">
    <property type="component" value="Unassembled WGS sequence"/>
</dbReference>
<protein>
    <submittedName>
        <fullName evidence="2">LEA type 2 family protein</fullName>
    </submittedName>
</protein>
<comment type="caution">
    <text evidence="2">The sequence shown here is derived from an EMBL/GenBank/DDBJ whole genome shotgun (WGS) entry which is preliminary data.</text>
</comment>
<dbReference type="SMART" id="SM00769">
    <property type="entry name" value="WHy"/>
    <property type="match status" value="1"/>
</dbReference>
<sequence>MPQPSSPRPPAPLTVAPVAAGRRRFTGLALLAPLASALGLTACANLGVDRRPRVTLAGLEPLGGEGLELRVMARLRVQNPGDAPLDYDGVWIDLDVDGRPLASGGGPVQGRIPRYGDAVISLPLTVSGLAMMRQALGLWSRANAPDGLRAPVRYALRGHVGGGAFGSVPFSSSGEVDLGAALR</sequence>
<proteinExistence type="predicted"/>
<reference evidence="2 3" key="1">
    <citation type="submission" date="2024-04" db="EMBL/GenBank/DDBJ databases">
        <title>Novel species of the genus Ideonella isolated from streams.</title>
        <authorList>
            <person name="Lu H."/>
        </authorList>
    </citation>
    <scope>NUCLEOTIDE SEQUENCE [LARGE SCALE GENOMIC DNA]</scope>
    <source>
        <strain evidence="2 3">BYS139W</strain>
    </source>
</reference>
<dbReference type="SUPFAM" id="SSF117070">
    <property type="entry name" value="LEA14-like"/>
    <property type="match status" value="1"/>
</dbReference>
<feature type="domain" description="Water stress and hypersensitive response" evidence="1">
    <location>
        <begin position="54"/>
        <end position="177"/>
    </location>
</feature>
<evidence type="ECO:0000259" key="1">
    <source>
        <dbReference type="SMART" id="SM00769"/>
    </source>
</evidence>
<dbReference type="EMBL" id="JBBUTF010000014">
    <property type="protein sequence ID" value="MEK8027422.1"/>
    <property type="molecule type" value="Genomic_DNA"/>
</dbReference>
<evidence type="ECO:0000313" key="3">
    <source>
        <dbReference type="Proteomes" id="UP001368500"/>
    </source>
</evidence>
<name>A0ABU9BEP9_9BURK</name>
<accession>A0ABU9BEP9</accession>
<evidence type="ECO:0000313" key="2">
    <source>
        <dbReference type="EMBL" id="MEK8027422.1"/>
    </source>
</evidence>
<dbReference type="InterPro" id="IPR004864">
    <property type="entry name" value="LEA_2"/>
</dbReference>
<organism evidence="2 3">
    <name type="scientific">Pseudaquabacterium rugosum</name>
    <dbReference type="NCBI Taxonomy" id="2984194"/>
    <lineage>
        <taxon>Bacteria</taxon>
        <taxon>Pseudomonadati</taxon>
        <taxon>Pseudomonadota</taxon>
        <taxon>Betaproteobacteria</taxon>
        <taxon>Burkholderiales</taxon>
        <taxon>Sphaerotilaceae</taxon>
        <taxon>Pseudaquabacterium</taxon>
    </lineage>
</organism>